<dbReference type="EMBL" id="LUEZ02000071">
    <property type="protein sequence ID" value="RDB20077.1"/>
    <property type="molecule type" value="Genomic_DNA"/>
</dbReference>
<keyword evidence="2" id="KW-1185">Reference proteome</keyword>
<protein>
    <recommendedName>
        <fullName evidence="3">F-box domain-containing protein</fullName>
    </recommendedName>
</protein>
<evidence type="ECO:0008006" key="3">
    <source>
        <dbReference type="Google" id="ProtNLM"/>
    </source>
</evidence>
<comment type="caution">
    <text evidence="1">The sequence shown here is derived from an EMBL/GenBank/DDBJ whole genome shotgun (WGS) entry which is preliminary data.</text>
</comment>
<reference evidence="1" key="1">
    <citation type="submission" date="2018-04" db="EMBL/GenBank/DDBJ databases">
        <title>Whole genome sequencing of Hypsizygus marmoreus.</title>
        <authorList>
            <person name="Choi I.-G."/>
            <person name="Min B."/>
            <person name="Kim J.-G."/>
            <person name="Kim S."/>
            <person name="Oh Y.-L."/>
            <person name="Kong W.-S."/>
            <person name="Park H."/>
            <person name="Jeong J."/>
            <person name="Song E.-S."/>
        </authorList>
    </citation>
    <scope>NUCLEOTIDE SEQUENCE [LARGE SCALE GENOMIC DNA]</scope>
    <source>
        <strain evidence="1">51987-8</strain>
    </source>
</reference>
<dbReference type="OrthoDB" id="3256525at2759"/>
<dbReference type="AlphaFoldDB" id="A0A369JHN7"/>
<dbReference type="InParanoid" id="A0A369JHN7"/>
<organism evidence="1 2">
    <name type="scientific">Hypsizygus marmoreus</name>
    <name type="common">White beech mushroom</name>
    <name type="synonym">Agaricus marmoreus</name>
    <dbReference type="NCBI Taxonomy" id="39966"/>
    <lineage>
        <taxon>Eukaryota</taxon>
        <taxon>Fungi</taxon>
        <taxon>Dikarya</taxon>
        <taxon>Basidiomycota</taxon>
        <taxon>Agaricomycotina</taxon>
        <taxon>Agaricomycetes</taxon>
        <taxon>Agaricomycetidae</taxon>
        <taxon>Agaricales</taxon>
        <taxon>Tricholomatineae</taxon>
        <taxon>Lyophyllaceae</taxon>
        <taxon>Hypsizygus</taxon>
    </lineage>
</organism>
<dbReference type="Proteomes" id="UP000076154">
    <property type="component" value="Unassembled WGS sequence"/>
</dbReference>
<proteinExistence type="predicted"/>
<evidence type="ECO:0000313" key="1">
    <source>
        <dbReference type="EMBL" id="RDB20077.1"/>
    </source>
</evidence>
<gene>
    <name evidence="1" type="ORF">Hypma_013081</name>
</gene>
<dbReference type="STRING" id="39966.A0A369JHN7"/>
<evidence type="ECO:0000313" key="2">
    <source>
        <dbReference type="Proteomes" id="UP000076154"/>
    </source>
</evidence>
<name>A0A369JHN7_HYPMA</name>
<accession>A0A369JHN7</accession>
<sequence length="409" mass="46605">MSSQTPPIDKLPVETLTYILRLATNVPACYTLGGATYYPFHNSDRHENVVLRNQTTLFPAEINSWTTKLALPLVCSLWRLLSFEMLYEEIYIGERAHTDTLLETFEQSELTHPGQGLGRLVRNVVLASVVRDEVLPLVDVLRWCPNVEALVKSDDDVTFPPRSDVDLSSITRFDWSWIRHGDDREIEMENIKQGLAFYEAIASRAPNLQYLSIAIRYPARTVGVFQDLPTVTPSLTALRIQHTESTLRQEIEDWEFPKLTHIITDSSLVWRSFSSLFGPQIEVVEFTVDEALHTAHALGVIGLCPNLREINYHVEFAKFPPQPVYNDSLACVRLHSGRNYMLDSASVWDEIEAQLQVFAGASFPALKRIILYGDWDNVVNDSRFSAWGKKLRDRGCIVEDEYGTLYQQP</sequence>